<accession>A0A844K9F0</accession>
<dbReference type="Gene3D" id="3.40.50.300">
    <property type="entry name" value="P-loop containing nucleotide triphosphate hydrolases"/>
    <property type="match status" value="1"/>
</dbReference>
<reference evidence="2 3" key="1">
    <citation type="journal article" date="2019" name="Nat. Med.">
        <title>A library of human gut bacterial isolates paired with longitudinal multiomics data enables mechanistic microbiome research.</title>
        <authorList>
            <person name="Poyet M."/>
            <person name="Groussin M."/>
            <person name="Gibbons S.M."/>
            <person name="Avila-Pacheco J."/>
            <person name="Jiang X."/>
            <person name="Kearney S.M."/>
            <person name="Perrotta A.R."/>
            <person name="Berdy B."/>
            <person name="Zhao S."/>
            <person name="Lieberman T.D."/>
            <person name="Swanson P.K."/>
            <person name="Smith M."/>
            <person name="Roesemann S."/>
            <person name="Alexander J.E."/>
            <person name="Rich S.A."/>
            <person name="Livny J."/>
            <person name="Vlamakis H."/>
            <person name="Clish C."/>
            <person name="Bullock K."/>
            <person name="Deik A."/>
            <person name="Scott J."/>
            <person name="Pierce K.A."/>
            <person name="Xavier R.J."/>
            <person name="Alm E.J."/>
        </authorList>
    </citation>
    <scope>NUCLEOTIDE SEQUENCE [LARGE SCALE GENOMIC DNA]</scope>
    <source>
        <strain evidence="2 3">BIOML-A1</strain>
    </source>
</reference>
<feature type="domain" description="ATPase AAA-type core" evidence="1">
    <location>
        <begin position="214"/>
        <end position="337"/>
    </location>
</feature>
<gene>
    <name evidence="2" type="ORF">GMD21_01650</name>
</gene>
<dbReference type="GO" id="GO:0005524">
    <property type="term" value="F:ATP binding"/>
    <property type="evidence" value="ECO:0007669"/>
    <property type="project" value="InterPro"/>
</dbReference>
<protein>
    <submittedName>
        <fullName evidence="2">AAA family ATPase</fullName>
    </submittedName>
</protein>
<dbReference type="EMBL" id="WNAF01000001">
    <property type="protein sequence ID" value="MTR75409.1"/>
    <property type="molecule type" value="Genomic_DNA"/>
</dbReference>
<keyword evidence="3" id="KW-1185">Reference proteome</keyword>
<dbReference type="RefSeq" id="WP_155203191.1">
    <property type="nucleotide sequence ID" value="NZ_WNAF01000001.1"/>
</dbReference>
<dbReference type="PANTHER" id="PTHR40396">
    <property type="entry name" value="ATPASE-LIKE PROTEIN"/>
    <property type="match status" value="1"/>
</dbReference>
<proteinExistence type="predicted"/>
<dbReference type="InterPro" id="IPR027417">
    <property type="entry name" value="P-loop_NTPase"/>
</dbReference>
<evidence type="ECO:0000313" key="2">
    <source>
        <dbReference type="EMBL" id="MTR75409.1"/>
    </source>
</evidence>
<comment type="caution">
    <text evidence="2">The sequence shown here is derived from an EMBL/GenBank/DDBJ whole genome shotgun (WGS) entry which is preliminary data.</text>
</comment>
<organism evidence="2 3">
    <name type="scientific">Mediterraneibacter faecis</name>
    <dbReference type="NCBI Taxonomy" id="592978"/>
    <lineage>
        <taxon>Bacteria</taxon>
        <taxon>Bacillati</taxon>
        <taxon>Bacillota</taxon>
        <taxon>Clostridia</taxon>
        <taxon>Lachnospirales</taxon>
        <taxon>Lachnospiraceae</taxon>
        <taxon>Mediterraneibacter</taxon>
    </lineage>
</organism>
<dbReference type="InterPro" id="IPR003959">
    <property type="entry name" value="ATPase_AAA_core"/>
</dbReference>
<feature type="domain" description="ATPase AAA-type core" evidence="1">
    <location>
        <begin position="46"/>
        <end position="151"/>
    </location>
</feature>
<dbReference type="AlphaFoldDB" id="A0A844K9F0"/>
<dbReference type="Proteomes" id="UP000448177">
    <property type="component" value="Unassembled WGS sequence"/>
</dbReference>
<evidence type="ECO:0000313" key="3">
    <source>
        <dbReference type="Proteomes" id="UP000448177"/>
    </source>
</evidence>
<name>A0A844K9F0_9FIRM</name>
<evidence type="ECO:0000259" key="1">
    <source>
        <dbReference type="Pfam" id="PF13304"/>
    </source>
</evidence>
<dbReference type="Pfam" id="PF13304">
    <property type="entry name" value="AAA_21"/>
    <property type="match status" value="2"/>
</dbReference>
<sequence>MLVQFMVKNVLSFREETILDMTAINAYKEHESNLIDNGTKEKFLRVAAIYGANASGKSNLYMAMYYFQKIITKSLNNVDDDSMTAIERYYEPFKFEEKMGNSEFQIILILDGCEYKYGFEYNEKNIVTEWLYAKSLKTNRTIPIFERSMENVEFGASVRKECDLYKEQIPTETLVLSFFNKLKMKTTVFNRVYTGIMDIMVVPTDFCENPKLLKAALPSVIDYDKKNLVTFLSAIDTGIKDIRYDDSEKEVRFFTAHKGKDNRDYSLNLFYESEGTIKSIILFIYARNAILSNKALFVDELNIKLHPLLLKFIVDLFYEENSSAQLIYTTHDTTLMDRRFFRRDQIWFVQKDEFGYSELVALSDFKVRSDASFEKDYLAGVYGGIPNLKEIELKEGE</sequence>
<dbReference type="GO" id="GO:0016887">
    <property type="term" value="F:ATP hydrolysis activity"/>
    <property type="evidence" value="ECO:0007669"/>
    <property type="project" value="InterPro"/>
</dbReference>
<dbReference type="SUPFAM" id="SSF52540">
    <property type="entry name" value="P-loop containing nucleoside triphosphate hydrolases"/>
    <property type="match status" value="1"/>
</dbReference>
<dbReference type="PANTHER" id="PTHR40396:SF1">
    <property type="entry name" value="ATPASE AAA-TYPE CORE DOMAIN-CONTAINING PROTEIN"/>
    <property type="match status" value="1"/>
</dbReference>